<proteinExistence type="predicted"/>
<name>A0ABT1KAQ9_9ACTN</name>
<dbReference type="RefSeq" id="WP_253775871.1">
    <property type="nucleotide sequence ID" value="NZ_BAAAVE010000017.1"/>
</dbReference>
<sequence>MTIKEARMNNTFETVEEFDIEFINGELTYAGGPLLIEADTQMEIRLICDGNTFAEIVKALLPFRDQGQAFMDWQTKEAADSDAIDMVFRIFDDGYASGSGEAHTGTPHADGELL</sequence>
<protein>
    <submittedName>
        <fullName evidence="1">Uncharacterized protein</fullName>
    </submittedName>
</protein>
<evidence type="ECO:0000313" key="1">
    <source>
        <dbReference type="EMBL" id="MCP2350481.1"/>
    </source>
</evidence>
<organism evidence="1 2">
    <name type="scientific">Nonomuraea roseoviolacea subsp. carminata</name>
    <dbReference type="NCBI Taxonomy" id="160689"/>
    <lineage>
        <taxon>Bacteria</taxon>
        <taxon>Bacillati</taxon>
        <taxon>Actinomycetota</taxon>
        <taxon>Actinomycetes</taxon>
        <taxon>Streptosporangiales</taxon>
        <taxon>Streptosporangiaceae</taxon>
        <taxon>Nonomuraea</taxon>
    </lineage>
</organism>
<evidence type="ECO:0000313" key="2">
    <source>
        <dbReference type="Proteomes" id="UP001320766"/>
    </source>
</evidence>
<comment type="caution">
    <text evidence="1">The sequence shown here is derived from an EMBL/GenBank/DDBJ whole genome shotgun (WGS) entry which is preliminary data.</text>
</comment>
<reference evidence="1 2" key="1">
    <citation type="submission" date="2022-06" db="EMBL/GenBank/DDBJ databases">
        <title>Sequencing the genomes of 1000 actinobacteria strains.</title>
        <authorList>
            <person name="Klenk H.-P."/>
        </authorList>
    </citation>
    <scope>NUCLEOTIDE SEQUENCE [LARGE SCALE GENOMIC DNA]</scope>
    <source>
        <strain evidence="1 2">DSM 44170</strain>
    </source>
</reference>
<accession>A0ABT1KAQ9</accession>
<dbReference type="EMBL" id="JAMZEC010000001">
    <property type="protein sequence ID" value="MCP2350481.1"/>
    <property type="molecule type" value="Genomic_DNA"/>
</dbReference>
<gene>
    <name evidence="1" type="ORF">HD595_006603</name>
</gene>
<dbReference type="Proteomes" id="UP001320766">
    <property type="component" value="Unassembled WGS sequence"/>
</dbReference>
<keyword evidence="2" id="KW-1185">Reference proteome</keyword>